<dbReference type="RefSeq" id="WP_130650037.1">
    <property type="nucleotide sequence ID" value="NZ_BMHA01000011.1"/>
</dbReference>
<keyword evidence="1" id="KW-0560">Oxidoreductase</keyword>
<evidence type="ECO:0000256" key="1">
    <source>
        <dbReference type="ARBA" id="ARBA00022559"/>
    </source>
</evidence>
<dbReference type="PRINTS" id="PR00111">
    <property type="entry name" value="ABHYDROLASE"/>
</dbReference>
<dbReference type="PRINTS" id="PR00412">
    <property type="entry name" value="EPOXHYDRLASE"/>
</dbReference>
<dbReference type="EMBL" id="BMHA01000011">
    <property type="protein sequence ID" value="GGI08164.1"/>
    <property type="molecule type" value="Genomic_DNA"/>
</dbReference>
<dbReference type="InterPro" id="IPR029058">
    <property type="entry name" value="AB_hydrolase_fold"/>
</dbReference>
<dbReference type="OrthoDB" id="9785847at2"/>
<dbReference type="Pfam" id="PF12697">
    <property type="entry name" value="Abhydrolase_6"/>
    <property type="match status" value="1"/>
</dbReference>
<dbReference type="AlphaFoldDB" id="A0A8J3EVH8"/>
<accession>A0A8J3EVH8</accession>
<evidence type="ECO:0000313" key="3">
    <source>
        <dbReference type="EMBL" id="GGI08164.1"/>
    </source>
</evidence>
<gene>
    <name evidence="3" type="ORF">GCM10011354_27720</name>
</gene>
<protein>
    <submittedName>
        <fullName evidence="3">2-succinyl-6-hydroxy-2,4-cyclohexadiene-1-carboxylate synthase</fullName>
    </submittedName>
</protein>
<dbReference type="GO" id="GO:0004601">
    <property type="term" value="F:peroxidase activity"/>
    <property type="evidence" value="ECO:0007669"/>
    <property type="project" value="UniProtKB-KW"/>
</dbReference>
<dbReference type="Gene3D" id="3.40.50.1820">
    <property type="entry name" value="alpha/beta hydrolase"/>
    <property type="match status" value="1"/>
</dbReference>
<dbReference type="PANTHER" id="PTHR43433">
    <property type="entry name" value="HYDROLASE, ALPHA/BETA FOLD FAMILY PROTEIN"/>
    <property type="match status" value="1"/>
</dbReference>
<dbReference type="Proteomes" id="UP000650511">
    <property type="component" value="Unassembled WGS sequence"/>
</dbReference>
<keyword evidence="4" id="KW-1185">Reference proteome</keyword>
<dbReference type="InterPro" id="IPR000073">
    <property type="entry name" value="AB_hydrolase_1"/>
</dbReference>
<evidence type="ECO:0000313" key="4">
    <source>
        <dbReference type="Proteomes" id="UP000650511"/>
    </source>
</evidence>
<keyword evidence="1" id="KW-0575">Peroxidase</keyword>
<feature type="domain" description="AB hydrolase-1" evidence="2">
    <location>
        <begin position="23"/>
        <end position="257"/>
    </location>
</feature>
<name>A0A8J3EVH8_9ACTN</name>
<dbReference type="InterPro" id="IPR000639">
    <property type="entry name" value="Epox_hydrolase-like"/>
</dbReference>
<dbReference type="PANTHER" id="PTHR43433:SF5">
    <property type="entry name" value="AB HYDROLASE-1 DOMAIN-CONTAINING PROTEIN"/>
    <property type="match status" value="1"/>
</dbReference>
<dbReference type="InterPro" id="IPR050471">
    <property type="entry name" value="AB_hydrolase"/>
</dbReference>
<reference evidence="3" key="1">
    <citation type="journal article" date="2014" name="Int. J. Syst. Evol. Microbiol.">
        <title>Complete genome sequence of Corynebacterium casei LMG S-19264T (=DSM 44701T), isolated from a smear-ripened cheese.</title>
        <authorList>
            <consortium name="US DOE Joint Genome Institute (JGI-PGF)"/>
            <person name="Walter F."/>
            <person name="Albersmeier A."/>
            <person name="Kalinowski J."/>
            <person name="Ruckert C."/>
        </authorList>
    </citation>
    <scope>NUCLEOTIDE SEQUENCE</scope>
    <source>
        <strain evidence="3">CGMCC 1.14988</strain>
    </source>
</reference>
<reference evidence="3" key="2">
    <citation type="submission" date="2020-09" db="EMBL/GenBank/DDBJ databases">
        <authorList>
            <person name="Sun Q."/>
            <person name="Zhou Y."/>
        </authorList>
    </citation>
    <scope>NUCLEOTIDE SEQUENCE</scope>
    <source>
        <strain evidence="3">CGMCC 1.14988</strain>
    </source>
</reference>
<comment type="caution">
    <text evidence="3">The sequence shown here is derived from an EMBL/GenBank/DDBJ whole genome shotgun (WGS) entry which is preliminary data.</text>
</comment>
<proteinExistence type="predicted"/>
<dbReference type="SUPFAM" id="SSF53474">
    <property type="entry name" value="alpha/beta-Hydrolases"/>
    <property type="match status" value="1"/>
</dbReference>
<evidence type="ECO:0000259" key="2">
    <source>
        <dbReference type="Pfam" id="PF12697"/>
    </source>
</evidence>
<organism evidence="3 4">
    <name type="scientific">Egicoccus halophilus</name>
    <dbReference type="NCBI Taxonomy" id="1670830"/>
    <lineage>
        <taxon>Bacteria</taxon>
        <taxon>Bacillati</taxon>
        <taxon>Actinomycetota</taxon>
        <taxon>Nitriliruptoria</taxon>
        <taxon>Egicoccales</taxon>
        <taxon>Egicoccaceae</taxon>
        <taxon>Egicoccus</taxon>
    </lineage>
</organism>
<sequence>MPTIAVNGTRLYYEDVGTGPETILFSHGLLWDRRLFEPQVAALRADYRCIAYDHRGQGRSAVPSEATIPTDLLAADAIALVEALGVGPVHVVGLSMGGFVGMRLAVWRPDLVRSLCLIETSADPEPRPNVPRYKALNLVVRLAGARAVSSRVLPIMFGRTFLDDPDRAAERDRWRGILESNAKSVTKSVNGVLQRPSFADQLAHIEAPTVVVVGDEDVATTPAKAQRMVDRIPGARLVRIPAAGHSSTIEQPEAVTAAIRSLLTEASDGAPSPEAAP</sequence>